<organism evidence="1 2">
    <name type="scientific">Ruminococcus flavefaciens</name>
    <dbReference type="NCBI Taxonomy" id="1265"/>
    <lineage>
        <taxon>Bacteria</taxon>
        <taxon>Bacillati</taxon>
        <taxon>Bacillota</taxon>
        <taxon>Clostridia</taxon>
        <taxon>Eubacteriales</taxon>
        <taxon>Oscillospiraceae</taxon>
        <taxon>Ruminococcus</taxon>
    </lineage>
</organism>
<dbReference type="PROSITE" id="PS51257">
    <property type="entry name" value="PROKAR_LIPOPROTEIN"/>
    <property type="match status" value="1"/>
</dbReference>
<evidence type="ECO:0000313" key="1">
    <source>
        <dbReference type="EMBL" id="PWJ12592.1"/>
    </source>
</evidence>
<protein>
    <submittedName>
        <fullName evidence="1">Uncharacterized protein</fullName>
    </submittedName>
</protein>
<dbReference type="RefSeq" id="WP_109726455.1">
    <property type="nucleotide sequence ID" value="NZ_CAMOTJ010000078.1"/>
</dbReference>
<proteinExistence type="predicted"/>
<dbReference type="EMBL" id="QGDI01000006">
    <property type="protein sequence ID" value="PWJ12592.1"/>
    <property type="molecule type" value="Genomic_DNA"/>
</dbReference>
<evidence type="ECO:0000313" key="2">
    <source>
        <dbReference type="Proteomes" id="UP000245720"/>
    </source>
</evidence>
<reference evidence="1 2" key="1">
    <citation type="submission" date="2018-05" db="EMBL/GenBank/DDBJ databases">
        <title>The Hungate 1000. A catalogue of reference genomes from the rumen microbiome.</title>
        <authorList>
            <person name="Kelly W."/>
        </authorList>
    </citation>
    <scope>NUCLEOTIDE SEQUENCE [LARGE SCALE GENOMIC DNA]</scope>
    <source>
        <strain evidence="1 2">SAb67</strain>
    </source>
</reference>
<dbReference type="AlphaFoldDB" id="A0A315Y0E6"/>
<dbReference type="Proteomes" id="UP000245720">
    <property type="component" value="Unassembled WGS sequence"/>
</dbReference>
<comment type="caution">
    <text evidence="1">The sequence shown here is derived from an EMBL/GenBank/DDBJ whole genome shotgun (WGS) entry which is preliminary data.</text>
</comment>
<dbReference type="OrthoDB" id="1820336at2"/>
<name>A0A315Y0E6_RUMFL</name>
<gene>
    <name evidence="1" type="ORF">IE37_01675</name>
</gene>
<accession>A0A315Y0E6</accession>
<sequence>MERTLAAFSAIVLLIGCFTGCGMSDEPKKIRIPDITFMYTNSFEDTYAMWFCDSAGNYYTAVSDDVKAMGLDRLREEYAAGTLGSSDIRLVKNCDKTALEKAYTKLVKASGAEGRELEYPEALPAVEAPEERWYGLYYDKDGRLRTVTVHANTCMTEVSTGNEDLNEVYEWFSDTF</sequence>